<dbReference type="VEuPathDB" id="FungiDB:I7I52_09379"/>
<evidence type="ECO:0000313" key="1">
    <source>
        <dbReference type="EMBL" id="KAG5299164.1"/>
    </source>
</evidence>
<proteinExistence type="predicted"/>
<reference evidence="1 2" key="1">
    <citation type="submission" date="2021-01" db="EMBL/GenBank/DDBJ databases">
        <title>Chromosome-level genome assembly of a human fungal pathogen reveals clustering of transcriptionally co-regulated genes.</title>
        <authorList>
            <person name="Voorhies M."/>
            <person name="Cohen S."/>
            <person name="Shea T.P."/>
            <person name="Petrus S."/>
            <person name="Munoz J.F."/>
            <person name="Poplawski S."/>
            <person name="Goldman W.E."/>
            <person name="Michael T."/>
            <person name="Cuomo C.A."/>
            <person name="Sil A."/>
            <person name="Beyhan S."/>
        </authorList>
    </citation>
    <scope>NUCLEOTIDE SEQUENCE [LARGE SCALE GENOMIC DNA]</scope>
    <source>
        <strain evidence="1 2">G184AR</strain>
    </source>
</reference>
<dbReference type="EMBL" id="JAEVHI010000002">
    <property type="protein sequence ID" value="KAG5299164.1"/>
    <property type="molecule type" value="Genomic_DNA"/>
</dbReference>
<accession>A0A8H8D303</accession>
<dbReference type="Proteomes" id="UP000670092">
    <property type="component" value="Unassembled WGS sequence"/>
</dbReference>
<protein>
    <submittedName>
        <fullName evidence="1">Uncharacterized protein</fullName>
    </submittedName>
</protein>
<name>A0A8H8D303_AJECA</name>
<evidence type="ECO:0000313" key="2">
    <source>
        <dbReference type="Proteomes" id="UP000670092"/>
    </source>
</evidence>
<organism evidence="1 2">
    <name type="scientific">Ajellomyces capsulatus</name>
    <name type="common">Darling's disease fungus</name>
    <name type="synonym">Histoplasma capsulatum</name>
    <dbReference type="NCBI Taxonomy" id="5037"/>
    <lineage>
        <taxon>Eukaryota</taxon>
        <taxon>Fungi</taxon>
        <taxon>Dikarya</taxon>
        <taxon>Ascomycota</taxon>
        <taxon>Pezizomycotina</taxon>
        <taxon>Eurotiomycetes</taxon>
        <taxon>Eurotiomycetidae</taxon>
        <taxon>Onygenales</taxon>
        <taxon>Ajellomycetaceae</taxon>
        <taxon>Histoplasma</taxon>
    </lineage>
</organism>
<sequence length="107" mass="12220">MSGQPALTIWALDEKPQSSRGAYRPCGEGDWWEIHPFHSQRSSPSLVRLRAERGGKLLRRGAFAVEATAGVIGDWNPVQRRHWRAACKFKNSLLLNANRERRRVQVD</sequence>
<gene>
    <name evidence="1" type="ORF">I7I52_09379</name>
</gene>
<comment type="caution">
    <text evidence="1">The sequence shown here is derived from an EMBL/GenBank/DDBJ whole genome shotgun (WGS) entry which is preliminary data.</text>
</comment>
<dbReference type="AlphaFoldDB" id="A0A8H8D303"/>